<protein>
    <recommendedName>
        <fullName evidence="3">histidine kinase</fullName>
        <ecNumber evidence="3">2.7.13.3</ecNumber>
    </recommendedName>
</protein>
<dbReference type="CDD" id="cd06225">
    <property type="entry name" value="HAMP"/>
    <property type="match status" value="1"/>
</dbReference>
<dbReference type="InterPro" id="IPR003661">
    <property type="entry name" value="HisK_dim/P_dom"/>
</dbReference>
<dbReference type="OrthoDB" id="9762826at2"/>
<dbReference type="SUPFAM" id="SSF55874">
    <property type="entry name" value="ATPase domain of HSP90 chaperone/DNA topoisomerase II/histidine kinase"/>
    <property type="match status" value="1"/>
</dbReference>
<keyword evidence="12" id="KW-0902">Two-component regulatory system</keyword>
<evidence type="ECO:0000256" key="2">
    <source>
        <dbReference type="ARBA" id="ARBA00004651"/>
    </source>
</evidence>
<evidence type="ECO:0000256" key="11">
    <source>
        <dbReference type="ARBA" id="ARBA00022989"/>
    </source>
</evidence>
<evidence type="ECO:0000256" key="8">
    <source>
        <dbReference type="ARBA" id="ARBA00022741"/>
    </source>
</evidence>
<comment type="subcellular location">
    <subcellularLocation>
        <location evidence="2">Cell membrane</location>
        <topology evidence="2">Multi-pass membrane protein</topology>
    </subcellularLocation>
</comment>
<evidence type="ECO:0000259" key="15">
    <source>
        <dbReference type="PROSITE" id="PS50109"/>
    </source>
</evidence>
<dbReference type="EC" id="2.7.13.3" evidence="3"/>
<dbReference type="InterPro" id="IPR036890">
    <property type="entry name" value="HATPase_C_sf"/>
</dbReference>
<dbReference type="SMART" id="SM00387">
    <property type="entry name" value="HATPase_c"/>
    <property type="match status" value="1"/>
</dbReference>
<keyword evidence="11 14" id="KW-1133">Transmembrane helix</keyword>
<organism evidence="17 18">
    <name type="scientific">Lysinibacillus xylanilyticus</name>
    <dbReference type="NCBI Taxonomy" id="582475"/>
    <lineage>
        <taxon>Bacteria</taxon>
        <taxon>Bacillati</taxon>
        <taxon>Bacillota</taxon>
        <taxon>Bacilli</taxon>
        <taxon>Bacillales</taxon>
        <taxon>Bacillaceae</taxon>
        <taxon>Lysinibacillus</taxon>
    </lineage>
</organism>
<keyword evidence="8" id="KW-0547">Nucleotide-binding</keyword>
<dbReference type="InterPro" id="IPR050398">
    <property type="entry name" value="HssS/ArlS-like"/>
</dbReference>
<dbReference type="Pfam" id="PF00512">
    <property type="entry name" value="HisKA"/>
    <property type="match status" value="1"/>
</dbReference>
<evidence type="ECO:0000313" key="17">
    <source>
        <dbReference type="EMBL" id="KMY31783.1"/>
    </source>
</evidence>
<keyword evidence="10" id="KW-0067">ATP-binding</keyword>
<feature type="domain" description="HAMP" evidence="16">
    <location>
        <begin position="179"/>
        <end position="230"/>
    </location>
</feature>
<dbReference type="Pfam" id="PF02518">
    <property type="entry name" value="HATPase_c"/>
    <property type="match status" value="1"/>
</dbReference>
<dbReference type="InterPro" id="IPR005467">
    <property type="entry name" value="His_kinase_dom"/>
</dbReference>
<dbReference type="PANTHER" id="PTHR45528">
    <property type="entry name" value="SENSOR HISTIDINE KINASE CPXA"/>
    <property type="match status" value="1"/>
</dbReference>
<evidence type="ECO:0000256" key="10">
    <source>
        <dbReference type="ARBA" id="ARBA00022840"/>
    </source>
</evidence>
<keyword evidence="5" id="KW-0597">Phosphoprotein</keyword>
<reference evidence="18" key="1">
    <citation type="submission" date="2015-07" db="EMBL/GenBank/DDBJ databases">
        <authorList>
            <consortium name="Consortium for Microbial Forensics and Genomics (microFORGE)"/>
            <person name="Knight B.M."/>
            <person name="Roberts D.P."/>
            <person name="Lin D."/>
            <person name="Hari K."/>
            <person name="Fletcher J."/>
            <person name="Melcher U."/>
            <person name="Blagden T."/>
            <person name="Winegar R.A."/>
        </authorList>
    </citation>
    <scope>NUCLEOTIDE SEQUENCE [LARGE SCALE GENOMIC DNA]</scope>
    <source>
        <strain evidence="18">DSM 23493</strain>
    </source>
</reference>
<dbReference type="Pfam" id="PF00672">
    <property type="entry name" value="HAMP"/>
    <property type="match status" value="1"/>
</dbReference>
<comment type="catalytic activity">
    <reaction evidence="1">
        <text>ATP + protein L-histidine = ADP + protein N-phospho-L-histidine.</text>
        <dbReference type="EC" id="2.7.13.3"/>
    </reaction>
</comment>
<dbReference type="Gene3D" id="3.30.565.10">
    <property type="entry name" value="Histidine kinase-like ATPase, C-terminal domain"/>
    <property type="match status" value="1"/>
</dbReference>
<dbReference type="PROSITE" id="PS50885">
    <property type="entry name" value="HAMP"/>
    <property type="match status" value="1"/>
</dbReference>
<dbReference type="SUPFAM" id="SSF47384">
    <property type="entry name" value="Homodimeric domain of signal transducing histidine kinase"/>
    <property type="match status" value="1"/>
</dbReference>
<dbReference type="PANTHER" id="PTHR45528:SF1">
    <property type="entry name" value="SENSOR HISTIDINE KINASE CPXA"/>
    <property type="match status" value="1"/>
</dbReference>
<evidence type="ECO:0000256" key="1">
    <source>
        <dbReference type="ARBA" id="ARBA00000085"/>
    </source>
</evidence>
<dbReference type="SMART" id="SM00304">
    <property type="entry name" value="HAMP"/>
    <property type="match status" value="1"/>
</dbReference>
<dbReference type="SMART" id="SM00388">
    <property type="entry name" value="HisKA"/>
    <property type="match status" value="1"/>
</dbReference>
<dbReference type="AlphaFoldDB" id="A0A0K9FC25"/>
<evidence type="ECO:0000256" key="12">
    <source>
        <dbReference type="ARBA" id="ARBA00023012"/>
    </source>
</evidence>
<dbReference type="Gene3D" id="1.10.287.130">
    <property type="match status" value="1"/>
</dbReference>
<evidence type="ECO:0000256" key="7">
    <source>
        <dbReference type="ARBA" id="ARBA00022692"/>
    </source>
</evidence>
<keyword evidence="6" id="KW-0808">Transferase</keyword>
<name>A0A0K9FC25_9BACI</name>
<sequence length="448" mass="51279">MKSKIGTKLTIYITLVVIITFSISLALSQFFLPKYYLHQFNKKVSDAFIAYQELGDESLVEKQFDVTILSVSLDDTIDDLNGNLKHQLARKHIALNKFWVSEEILQKVKEDKTVGELYNQGKQKSSFIAHYKKEDNHLIMIGASMASFIEIAYFINRFNIFFLIVSILVIIIITAFLSRMLTRPLNKLTKVAKEIGELDFKQAEIRTGDEIEDLAKSINKMSKALEKAQQDLSKRNIDLKQFMIGLTHELKTPLALVRVYSSGIEDGMDDGTYLATINKQVDRMEKIITDMLYFAKTEENDSNKTSFDLIMLINEILDNYRHIQGEKQIYFKTEVTEYILTAEQDKVHFIFENMISNAVKYTSGNEIQIYFGQDSIFEISNDTTLTDISRIWHPFYVGEISRDKNFSGTGLGLATVKSHAEQLGYSVQAELSNGKINFKIGFVNSTLR</sequence>
<dbReference type="PROSITE" id="PS50109">
    <property type="entry name" value="HIS_KIN"/>
    <property type="match status" value="1"/>
</dbReference>
<dbReference type="InterPro" id="IPR036097">
    <property type="entry name" value="HisK_dim/P_sf"/>
</dbReference>
<dbReference type="RefSeq" id="WP_049664541.1">
    <property type="nucleotide sequence ID" value="NZ_LFXJ01000005.1"/>
</dbReference>
<evidence type="ECO:0000256" key="6">
    <source>
        <dbReference type="ARBA" id="ARBA00022679"/>
    </source>
</evidence>
<dbReference type="GO" id="GO:0005886">
    <property type="term" value="C:plasma membrane"/>
    <property type="evidence" value="ECO:0007669"/>
    <property type="project" value="UniProtKB-SubCell"/>
</dbReference>
<dbReference type="Gene3D" id="6.10.340.10">
    <property type="match status" value="1"/>
</dbReference>
<dbReference type="InterPro" id="IPR003594">
    <property type="entry name" value="HATPase_dom"/>
</dbReference>
<evidence type="ECO:0000256" key="4">
    <source>
        <dbReference type="ARBA" id="ARBA00022475"/>
    </source>
</evidence>
<keyword evidence="4" id="KW-1003">Cell membrane</keyword>
<evidence type="ECO:0000256" key="5">
    <source>
        <dbReference type="ARBA" id="ARBA00022553"/>
    </source>
</evidence>
<proteinExistence type="predicted"/>
<evidence type="ECO:0000256" key="14">
    <source>
        <dbReference type="SAM" id="Phobius"/>
    </source>
</evidence>
<feature type="domain" description="Histidine kinase" evidence="15">
    <location>
        <begin position="245"/>
        <end position="438"/>
    </location>
</feature>
<evidence type="ECO:0000256" key="3">
    <source>
        <dbReference type="ARBA" id="ARBA00012438"/>
    </source>
</evidence>
<dbReference type="GO" id="GO:0000155">
    <property type="term" value="F:phosphorelay sensor kinase activity"/>
    <property type="evidence" value="ECO:0007669"/>
    <property type="project" value="InterPro"/>
</dbReference>
<dbReference type="InterPro" id="IPR003660">
    <property type="entry name" value="HAMP_dom"/>
</dbReference>
<dbReference type="SUPFAM" id="SSF158472">
    <property type="entry name" value="HAMP domain-like"/>
    <property type="match status" value="1"/>
</dbReference>
<dbReference type="GeneID" id="96597874"/>
<dbReference type="GO" id="GO:0005524">
    <property type="term" value="F:ATP binding"/>
    <property type="evidence" value="ECO:0007669"/>
    <property type="project" value="UniProtKB-KW"/>
</dbReference>
<feature type="transmembrane region" description="Helical" evidence="14">
    <location>
        <begin position="12"/>
        <end position="32"/>
    </location>
</feature>
<accession>A0A0K9FC25</accession>
<keyword evidence="13 14" id="KW-0472">Membrane</keyword>
<evidence type="ECO:0000256" key="9">
    <source>
        <dbReference type="ARBA" id="ARBA00022777"/>
    </source>
</evidence>
<evidence type="ECO:0000313" key="18">
    <source>
        <dbReference type="Proteomes" id="UP000037326"/>
    </source>
</evidence>
<gene>
    <name evidence="17" type="ORF">ACZ11_06190</name>
</gene>
<dbReference type="Proteomes" id="UP000037326">
    <property type="component" value="Unassembled WGS sequence"/>
</dbReference>
<dbReference type="EMBL" id="LFXJ01000005">
    <property type="protein sequence ID" value="KMY31783.1"/>
    <property type="molecule type" value="Genomic_DNA"/>
</dbReference>
<evidence type="ECO:0000256" key="13">
    <source>
        <dbReference type="ARBA" id="ARBA00023136"/>
    </source>
</evidence>
<dbReference type="CDD" id="cd00082">
    <property type="entry name" value="HisKA"/>
    <property type="match status" value="1"/>
</dbReference>
<feature type="transmembrane region" description="Helical" evidence="14">
    <location>
        <begin position="161"/>
        <end position="181"/>
    </location>
</feature>
<comment type="caution">
    <text evidence="17">The sequence shown here is derived from an EMBL/GenBank/DDBJ whole genome shotgun (WGS) entry which is preliminary data.</text>
</comment>
<keyword evidence="7 14" id="KW-0812">Transmembrane</keyword>
<dbReference type="PATRIC" id="fig|582475.4.peg.699"/>
<keyword evidence="9 17" id="KW-0418">Kinase</keyword>
<evidence type="ECO:0000259" key="16">
    <source>
        <dbReference type="PROSITE" id="PS50885"/>
    </source>
</evidence>